<feature type="domain" description="Fibronectin type-III" evidence="3">
    <location>
        <begin position="1366"/>
        <end position="1456"/>
    </location>
</feature>
<dbReference type="InterPro" id="IPR003961">
    <property type="entry name" value="FN3_dom"/>
</dbReference>
<dbReference type="GO" id="GO:0003993">
    <property type="term" value="F:acid phosphatase activity"/>
    <property type="evidence" value="ECO:0007669"/>
    <property type="project" value="InterPro"/>
</dbReference>
<dbReference type="STRING" id="1798697.A2373_01765"/>
<feature type="domain" description="Fibronectin type-III" evidence="3">
    <location>
        <begin position="1272"/>
        <end position="1365"/>
    </location>
</feature>
<feature type="domain" description="Fibronectin type-III" evidence="3">
    <location>
        <begin position="1496"/>
        <end position="1585"/>
    </location>
</feature>
<reference evidence="4 5" key="1">
    <citation type="journal article" date="2016" name="Nat. Commun.">
        <title>Thousands of microbial genomes shed light on interconnected biogeochemical processes in an aquifer system.</title>
        <authorList>
            <person name="Anantharaman K."/>
            <person name="Brown C.T."/>
            <person name="Hug L.A."/>
            <person name="Sharon I."/>
            <person name="Castelle C.J."/>
            <person name="Probst A.J."/>
            <person name="Thomas B.C."/>
            <person name="Singh A."/>
            <person name="Wilkins M.J."/>
            <person name="Karaoz U."/>
            <person name="Brodie E.L."/>
            <person name="Williams K.H."/>
            <person name="Hubbard S.S."/>
            <person name="Banfield J.F."/>
        </authorList>
    </citation>
    <scope>NUCLEOTIDE SEQUENCE [LARGE SCALE GENOMIC DNA]</scope>
</reference>
<comment type="caution">
    <text evidence="4">The sequence shown here is derived from an EMBL/GenBank/DDBJ whole genome shotgun (WGS) entry which is preliminary data.</text>
</comment>
<evidence type="ECO:0000313" key="4">
    <source>
        <dbReference type="EMBL" id="OGH83124.1"/>
    </source>
</evidence>
<dbReference type="Gene3D" id="2.130.10.30">
    <property type="entry name" value="Regulator of chromosome condensation 1/beta-lactamase-inhibitor protein II"/>
    <property type="match status" value="2"/>
</dbReference>
<organism evidence="4 5">
    <name type="scientific">Candidatus Magasanikbacteria bacterium RIFOXYB1_FULL_40_15</name>
    <dbReference type="NCBI Taxonomy" id="1798697"/>
    <lineage>
        <taxon>Bacteria</taxon>
        <taxon>Candidatus Magasanikiibacteriota</taxon>
    </lineage>
</organism>
<dbReference type="PRINTS" id="PR00633">
    <property type="entry name" value="RCCNDNSATION"/>
</dbReference>
<dbReference type="InterPro" id="IPR013783">
    <property type="entry name" value="Ig-like_fold"/>
</dbReference>
<dbReference type="Proteomes" id="UP000176300">
    <property type="component" value="Unassembled WGS sequence"/>
</dbReference>
<feature type="domain" description="Fibronectin type-III" evidence="3">
    <location>
        <begin position="1170"/>
        <end position="1271"/>
    </location>
</feature>
<dbReference type="Gene3D" id="2.60.40.380">
    <property type="entry name" value="Purple acid phosphatase-like, N-terminal"/>
    <property type="match status" value="4"/>
</dbReference>
<dbReference type="InterPro" id="IPR036116">
    <property type="entry name" value="FN3_sf"/>
</dbReference>
<protein>
    <recommendedName>
        <fullName evidence="3">Fibronectin type-III domain-containing protein</fullName>
    </recommendedName>
</protein>
<evidence type="ECO:0000259" key="3">
    <source>
        <dbReference type="PROSITE" id="PS50853"/>
    </source>
</evidence>
<dbReference type="Pfam" id="PF00415">
    <property type="entry name" value="RCC1"/>
    <property type="match status" value="1"/>
</dbReference>
<dbReference type="SUPFAM" id="SSF49265">
    <property type="entry name" value="Fibronectin type III"/>
    <property type="match status" value="1"/>
</dbReference>
<dbReference type="InterPro" id="IPR008963">
    <property type="entry name" value="Purple_acid_Pase-like_N"/>
</dbReference>
<dbReference type="Pfam" id="PF13540">
    <property type="entry name" value="RCC1_2"/>
    <property type="match status" value="4"/>
</dbReference>
<dbReference type="InterPro" id="IPR000408">
    <property type="entry name" value="Reg_chr_condens"/>
</dbReference>
<dbReference type="SUPFAM" id="SSF49363">
    <property type="entry name" value="Purple acid phosphatase, N-terminal domain"/>
    <property type="match status" value="3"/>
</dbReference>
<dbReference type="InterPro" id="IPR015914">
    <property type="entry name" value="PAPs_N"/>
</dbReference>
<evidence type="ECO:0000256" key="1">
    <source>
        <dbReference type="ARBA" id="ARBA00022737"/>
    </source>
</evidence>
<evidence type="ECO:0000256" key="2">
    <source>
        <dbReference type="SAM" id="Phobius"/>
    </source>
</evidence>
<dbReference type="PANTHER" id="PTHR22870">
    <property type="entry name" value="REGULATOR OF CHROMOSOME CONDENSATION"/>
    <property type="match status" value="1"/>
</dbReference>
<keyword evidence="2" id="KW-0472">Membrane</keyword>
<dbReference type="InterPro" id="IPR009091">
    <property type="entry name" value="RCC1/BLIP-II"/>
</dbReference>
<dbReference type="PANTHER" id="PTHR22870:SF408">
    <property type="entry name" value="OS09G0560450 PROTEIN"/>
    <property type="match status" value="1"/>
</dbReference>
<dbReference type="PROSITE" id="PS50012">
    <property type="entry name" value="RCC1_3"/>
    <property type="match status" value="7"/>
</dbReference>
<keyword evidence="1" id="KW-0677">Repeat</keyword>
<dbReference type="SMART" id="SM00060">
    <property type="entry name" value="FN3"/>
    <property type="match status" value="6"/>
</dbReference>
<dbReference type="EMBL" id="MFQS01000020">
    <property type="protein sequence ID" value="OGH83124.1"/>
    <property type="molecule type" value="Genomic_DNA"/>
</dbReference>
<dbReference type="Pfam" id="PF16656">
    <property type="entry name" value="Pur_ac_phosph_N"/>
    <property type="match status" value="2"/>
</dbReference>
<dbReference type="InterPro" id="IPR051210">
    <property type="entry name" value="Ub_ligase/GEF_domain"/>
</dbReference>
<feature type="transmembrane region" description="Helical" evidence="2">
    <location>
        <begin position="131"/>
        <end position="149"/>
    </location>
</feature>
<evidence type="ECO:0000313" key="5">
    <source>
        <dbReference type="Proteomes" id="UP000176300"/>
    </source>
</evidence>
<dbReference type="PROSITE" id="PS50853">
    <property type="entry name" value="FN3"/>
    <property type="match status" value="4"/>
</dbReference>
<keyword evidence="2" id="KW-1133">Transmembrane helix</keyword>
<keyword evidence="2" id="KW-0812">Transmembrane</keyword>
<gene>
    <name evidence="4" type="ORF">A2373_01765</name>
</gene>
<sequence>MTKKHWKKIIWSREHQAEALETENKEVKEYEMDYGVEEKFYHYRLVDSLLHSKRMLEQDHDKKDGDFKKYRRQLNYLRGQIVWHYIKNIFYFPFWLIKILSPSFLRGTPNIWTNIKLIATRKEFHPLRMAMISWLVFTYLIIQGGVFFFQRDLELVRAETYNWVQTGWTASSSVTAVHADRTGWTNYWDIYPTNVVTTTGSEITLKAVASSTVQTTTGDFGQGTVSDTAVGTNAVNLSAGSAIATNGISAGVDHSCALKENGAVYCWGDNAEGQLGNNNAVTDSDTPVQVVGVGGTGTLANITYIGQGGATNHSCAVNTSDNVFCWGSNTDGQLGDQNEPTASDTPVQVVGVGGSGFLGSVSSTSNGNDFSCALTTGGAVYCWGDGENLGINSYDDSISPAQVLGVGGVGTLSGIIEIASGANHTCALNISRNVYCWGRGNEGEMGNGGFVSQLAPVQVSAVGGGGTLDNIVNVTAGSDSVCAVNTSGSTFCWGSNAAGQLGDGTVTNRNTPVQVLGVFKVGNLADVIEVSAGSLHTCAVNTSNNVYCWGDNTNGALGDNTTTPTTTPVQVLGVGGSGFLEGITPLSGGGYHTCAINSSDAVYCWGDNESGQLGDNNAPIDVSTPVQVVGVSGTGTLSLGTAYNSSGTFTSNIIDTSSSTAWNTIVWTTSTLANTSVTMKVRTGQRSDMGDATAWTSCDVIDNTGNDISSNNCVTDGHRYIQYQTALATNDTGITSELRDVTINYTRYTDVEQTITSNPFNTGDSTNFLSSIGWTENLPNSNTNIKFQIRTSADGTTWGDWLGPTGVGDYYTDPAGGETINLTHTDGAGDQYLQYKIYISSSDGENTPTLSDVTLTYVINQEPQISGSGVTATQLSNGHVSINWGAKDTDTGTATSSFEYSLNNGSSWSNILGHLSTGATTTRSISSWTTTTVIWQARDEIDGQDVSQMKIRVTEDDGELANNTVSSTSGAFAFDVADPTVSTPAIWVVATTSPATVYHTVADTNSIEMATSLDSAMSGASWVASALTSTVTLGSDPDTVYTQYRDSFSNTTTIQSATTPETPTGLMIKDISNPTSGDYKEFIVWTTVALPTPGFSRYDIYRSTDGVTYSYLASESTRTNNYYLDQTVSANTTYYYKVATVDSYKSTSNFSSVVSDNADGQGGTDVTAPTISNIAESDITTQSFTITWDTNEVSSSSVAYSASAFGPTFTTTTVDTMVKSAGSSLGGHSVTVTGLTPGVTYYYQVASADPDGNTEIDSGGGAYSIATTDGPTISGVSVESALNNQATITWNTNVSSDSTVYYSTNSNLSGSSNETSATPVTEHSITITGLTQGTRYYFYVTSGAATDTNGGDYYTFTTTADTTAPTISSVTASPVADTTAVITWTTNESATSQMMYGTTSGGLDNYSTLATGLNLSHTVSLTGLTVNTTYYFTVSSVDGSDNATTSSQSSFTTLETLSEESEVVVRETAAEAEGLAGAPGGGGGFPYVEVDNIPPTISSIRATDINSDSAVIQWTTNESGDSAIQFGKTTEYTGVLVDFDRFVTNHSLEINNLIPSTIYNYRVTSIDESGNRAYSANQTFTALSGFEELDELQDFQDALETPEEGSPESVFKSLIDKTADIIRRMSGQISTEALELGLATQYSTIAELGKLVPIPLISGQPVVEAGSTYARIFWTTDKLANSLVAIAPDTTYQNNQEYVQVVGNADEQVENHEVLISELKSNTLYHYQVRSKTPVSDTAMSRDFLFTTRDEQLEIITYKVNSKSDTEAVWSWTTNAPTDSRVVYIPYGADGILMIDSARSAYDKAVTALHEVVTEDMESGLTYQVELSGEDLNGNIVSKTISTFSTSEVDAPPVITQVQTDAALLPGDQTAVQAILSWVTNEPSTSQIFYQRGFGVTEDQVEFNQKTPLDPNYVKRHILVITNFDPGAVYQFQVESVDSSGNITRSRTYTLLTPRQKESVFQVIMSNLEETFGWVGQLGL</sequence>
<dbReference type="GO" id="GO:0046872">
    <property type="term" value="F:metal ion binding"/>
    <property type="evidence" value="ECO:0007669"/>
    <property type="project" value="InterPro"/>
</dbReference>
<dbReference type="CDD" id="cd00063">
    <property type="entry name" value="FN3"/>
    <property type="match status" value="1"/>
</dbReference>
<dbReference type="Gene3D" id="2.60.40.10">
    <property type="entry name" value="Immunoglobulins"/>
    <property type="match status" value="2"/>
</dbReference>
<proteinExistence type="predicted"/>
<dbReference type="SUPFAM" id="SSF50985">
    <property type="entry name" value="RCC1/BLIP-II"/>
    <property type="match status" value="1"/>
</dbReference>
<accession>A0A1F6NH45</accession>
<dbReference type="Pfam" id="PF00041">
    <property type="entry name" value="fn3"/>
    <property type="match status" value="1"/>
</dbReference>
<name>A0A1F6NH45_9BACT</name>